<feature type="compositionally biased region" description="Basic and acidic residues" evidence="1">
    <location>
        <begin position="29"/>
        <end position="46"/>
    </location>
</feature>
<gene>
    <name evidence="2" type="ORF">E2C01_065600</name>
</gene>
<dbReference type="AlphaFoldDB" id="A0A5B7HMA8"/>
<evidence type="ECO:0000313" key="3">
    <source>
        <dbReference type="Proteomes" id="UP000324222"/>
    </source>
</evidence>
<comment type="caution">
    <text evidence="2">The sequence shown here is derived from an EMBL/GenBank/DDBJ whole genome shotgun (WGS) entry which is preliminary data.</text>
</comment>
<sequence length="153" mass="17407">MRGYDVPSSSQDLFETFLDIAGPLDMSMEEPRPRPRSEHPPSDPPRRWMYTLYHRKASRGNWKTSSTSTSTNSNTRTREQLFASSCQAAYSLCRLHPQISPSRCGSVSARTRMYFRRLMMSGSFWACPCVVKRIQGVIELLSNVSLSTSFDVV</sequence>
<feature type="region of interest" description="Disordered" evidence="1">
    <location>
        <begin position="25"/>
        <end position="47"/>
    </location>
</feature>
<proteinExistence type="predicted"/>
<protein>
    <submittedName>
        <fullName evidence="2">Uncharacterized protein</fullName>
    </submittedName>
</protein>
<accession>A0A5B7HMA8</accession>
<dbReference type="Proteomes" id="UP000324222">
    <property type="component" value="Unassembled WGS sequence"/>
</dbReference>
<evidence type="ECO:0000256" key="1">
    <source>
        <dbReference type="SAM" id="MobiDB-lite"/>
    </source>
</evidence>
<name>A0A5B7HMA8_PORTR</name>
<dbReference type="EMBL" id="VSRR010032689">
    <property type="protein sequence ID" value="MPC71323.1"/>
    <property type="molecule type" value="Genomic_DNA"/>
</dbReference>
<organism evidence="2 3">
    <name type="scientific">Portunus trituberculatus</name>
    <name type="common">Swimming crab</name>
    <name type="synonym">Neptunus trituberculatus</name>
    <dbReference type="NCBI Taxonomy" id="210409"/>
    <lineage>
        <taxon>Eukaryota</taxon>
        <taxon>Metazoa</taxon>
        <taxon>Ecdysozoa</taxon>
        <taxon>Arthropoda</taxon>
        <taxon>Crustacea</taxon>
        <taxon>Multicrustacea</taxon>
        <taxon>Malacostraca</taxon>
        <taxon>Eumalacostraca</taxon>
        <taxon>Eucarida</taxon>
        <taxon>Decapoda</taxon>
        <taxon>Pleocyemata</taxon>
        <taxon>Brachyura</taxon>
        <taxon>Eubrachyura</taxon>
        <taxon>Portunoidea</taxon>
        <taxon>Portunidae</taxon>
        <taxon>Portuninae</taxon>
        <taxon>Portunus</taxon>
    </lineage>
</organism>
<keyword evidence="3" id="KW-1185">Reference proteome</keyword>
<reference evidence="2 3" key="1">
    <citation type="submission" date="2019-05" db="EMBL/GenBank/DDBJ databases">
        <title>Another draft genome of Portunus trituberculatus and its Hox gene families provides insights of decapod evolution.</title>
        <authorList>
            <person name="Jeong J.-H."/>
            <person name="Song I."/>
            <person name="Kim S."/>
            <person name="Choi T."/>
            <person name="Kim D."/>
            <person name="Ryu S."/>
            <person name="Kim W."/>
        </authorList>
    </citation>
    <scope>NUCLEOTIDE SEQUENCE [LARGE SCALE GENOMIC DNA]</scope>
    <source>
        <tissue evidence="2">Muscle</tissue>
    </source>
</reference>
<evidence type="ECO:0000313" key="2">
    <source>
        <dbReference type="EMBL" id="MPC71323.1"/>
    </source>
</evidence>